<dbReference type="Pfam" id="PF13671">
    <property type="entry name" value="AAA_33"/>
    <property type="match status" value="1"/>
</dbReference>
<sequence length="165" mass="17871">MSPDTPVLHMMCGKIAAGKSTLSATLSQADRTVRIAEDDWLAALFSGQLASGQDYLRCSERLQKIMAPHVSELLKAGVSVVLDFPANTPQQRAWMRDVIATSGARHQMHVLDAPDAICLARLSARNASGQHAFTVTDKMFHAFTRNFAPPGAEEGFNIVLHKVSG</sequence>
<reference evidence="1 2" key="1">
    <citation type="submission" date="2019-12" db="EMBL/GenBank/DDBJ databases">
        <authorList>
            <person name="Lee S.D."/>
        </authorList>
    </citation>
    <scope>NUCLEOTIDE SEQUENCE [LARGE SCALE GENOMIC DNA]</scope>
    <source>
        <strain evidence="1 2">GH1-50</strain>
    </source>
</reference>
<accession>A0A7C9MGN2</accession>
<organism evidence="1 2">
    <name type="scientific">Kangsaoukella pontilimi</name>
    <dbReference type="NCBI Taxonomy" id="2691042"/>
    <lineage>
        <taxon>Bacteria</taxon>
        <taxon>Pseudomonadati</taxon>
        <taxon>Pseudomonadota</taxon>
        <taxon>Alphaproteobacteria</taxon>
        <taxon>Rhodobacterales</taxon>
        <taxon>Paracoccaceae</taxon>
        <taxon>Kangsaoukella</taxon>
    </lineage>
</organism>
<dbReference type="AlphaFoldDB" id="A0A7C9MGN2"/>
<dbReference type="Gene3D" id="3.40.50.300">
    <property type="entry name" value="P-loop containing nucleotide triphosphate hydrolases"/>
    <property type="match status" value="1"/>
</dbReference>
<evidence type="ECO:0000313" key="1">
    <source>
        <dbReference type="EMBL" id="MXQ09652.1"/>
    </source>
</evidence>
<gene>
    <name evidence="1" type="ORF">GQ651_17540</name>
</gene>
<dbReference type="EMBL" id="WUPT01000004">
    <property type="protein sequence ID" value="MXQ09652.1"/>
    <property type="molecule type" value="Genomic_DNA"/>
</dbReference>
<dbReference type="RefSeq" id="WP_160765580.1">
    <property type="nucleotide sequence ID" value="NZ_WUPT01000004.1"/>
</dbReference>
<comment type="caution">
    <text evidence="1">The sequence shown here is derived from an EMBL/GenBank/DDBJ whole genome shotgun (WGS) entry which is preliminary data.</text>
</comment>
<protein>
    <submittedName>
        <fullName evidence="1">AAA family ATPase</fullName>
    </submittedName>
</protein>
<dbReference type="Proteomes" id="UP000480350">
    <property type="component" value="Unassembled WGS sequence"/>
</dbReference>
<reference evidence="1 2" key="2">
    <citation type="submission" date="2020-03" db="EMBL/GenBank/DDBJ databases">
        <title>Kangsaoukella pontilimi gen. nov., sp. nov., a new member of the family Rhodobacteraceae isolated from a tidal mudflat.</title>
        <authorList>
            <person name="Kim I.S."/>
        </authorList>
    </citation>
    <scope>NUCLEOTIDE SEQUENCE [LARGE SCALE GENOMIC DNA]</scope>
    <source>
        <strain evidence="1 2">GH1-50</strain>
    </source>
</reference>
<proteinExistence type="predicted"/>
<dbReference type="SUPFAM" id="SSF52540">
    <property type="entry name" value="P-loop containing nucleoside triphosphate hydrolases"/>
    <property type="match status" value="1"/>
</dbReference>
<keyword evidence="2" id="KW-1185">Reference proteome</keyword>
<name>A0A7C9MGN2_9RHOB</name>
<dbReference type="InterPro" id="IPR027417">
    <property type="entry name" value="P-loop_NTPase"/>
</dbReference>
<evidence type="ECO:0000313" key="2">
    <source>
        <dbReference type="Proteomes" id="UP000480350"/>
    </source>
</evidence>